<feature type="transmembrane region" description="Helical" evidence="8">
    <location>
        <begin position="121"/>
        <end position="143"/>
    </location>
</feature>
<organism evidence="9 10">
    <name type="scientific">Brucella pseudogrignonensis</name>
    <dbReference type="NCBI Taxonomy" id="419475"/>
    <lineage>
        <taxon>Bacteria</taxon>
        <taxon>Pseudomonadati</taxon>
        <taxon>Pseudomonadota</taxon>
        <taxon>Alphaproteobacteria</taxon>
        <taxon>Hyphomicrobiales</taxon>
        <taxon>Brucellaceae</taxon>
        <taxon>Brucella/Ochrobactrum group</taxon>
        <taxon>Brucella</taxon>
    </lineage>
</organism>
<sequence>MRALWSFLVKQTKLWFIFFWPVPIWAFFIIPWFNKPDGSGVSLWGMIWGDALGSTIMFWPLLLMSWYLAWTSRIHLVASFIISGSVVLLSWPKASEIVNYFSQMFSLYGFSLGLREIHGYTYGLGFLTCLTFVMSIGAFILAIPGATEGAIKISNRSFKKFKVSESGLHGNSRLATVKELRNVTKVAETKKAQLLIGSIKGTKGERVYWPLEAHPMVFAPTRSGKGVGFIMNNIFGYAGPIIINDPKAESLMVTGRYRSQKRQIVAFDPYKICEKKGSDYIPPYASWNPLDYIGEDVEDDIEAIMEALIVPPDGAKGADFWENSSVLYIAGLIQYCHYIRKAFPERGNLPYVLDLLNTTDPDDLRALWEAMVKIGGRAKAAGALLMNTAEQTGAGIITTARVHMGWLTSKPLADAVRASTFKMEDIADDKIDIYICIPLHNLKIAKVFMRIMTIMPIKTILRGKVPKSRVLMIVDEAPLMGRLDALPDAFRLAAGARLSVMPIAQTMAGMEKVYGKHDFEDMRGNAELIIAFGLKANNQDGSEWVSKASGSYGAIQETKNSSSGNSSKSIDMFSNKSKNEGVNYQEVKREVLSVDDIANLPSDDIIIIPRAKDHILRRTAVVHNVKYYEQPDFQSRMDRNPLHIDD</sequence>
<dbReference type="InterPro" id="IPR051539">
    <property type="entry name" value="T4SS-coupling_protein"/>
</dbReference>
<comment type="caution">
    <text evidence="9">The sequence shown here is derived from an EMBL/GenBank/DDBJ whole genome shotgun (WGS) entry which is preliminary data.</text>
</comment>
<feature type="transmembrane region" description="Helical" evidence="8">
    <location>
        <begin position="74"/>
        <end position="91"/>
    </location>
</feature>
<accession>A0ABU1MFI3</accession>
<dbReference type="RefSeq" id="WP_310016094.1">
    <property type="nucleotide sequence ID" value="NZ_JAVDQT010000013.1"/>
</dbReference>
<dbReference type="Pfam" id="PF02534">
    <property type="entry name" value="T4SS-DNA_transf"/>
    <property type="match status" value="1"/>
</dbReference>
<protein>
    <submittedName>
        <fullName evidence="9">Type IV secretory pathway TraG/TraD family ATPase VirD4</fullName>
    </submittedName>
</protein>
<dbReference type="Gene3D" id="3.40.50.300">
    <property type="entry name" value="P-loop containing nucleotide triphosphate hydrolases"/>
    <property type="match status" value="1"/>
</dbReference>
<evidence type="ECO:0000256" key="5">
    <source>
        <dbReference type="ARBA" id="ARBA00022989"/>
    </source>
</evidence>
<gene>
    <name evidence="9" type="ORF">J2782_004375</name>
</gene>
<feature type="transmembrane region" description="Helical" evidence="8">
    <location>
        <begin position="97"/>
        <end position="114"/>
    </location>
</feature>
<proteinExistence type="inferred from homology"/>
<keyword evidence="3" id="KW-1003">Cell membrane</keyword>
<feature type="transmembrane region" description="Helical" evidence="8">
    <location>
        <begin position="12"/>
        <end position="33"/>
    </location>
</feature>
<dbReference type="SUPFAM" id="SSF52540">
    <property type="entry name" value="P-loop containing nucleoside triphosphate hydrolases"/>
    <property type="match status" value="1"/>
</dbReference>
<keyword evidence="6 8" id="KW-0472">Membrane</keyword>
<evidence type="ECO:0000313" key="9">
    <source>
        <dbReference type="EMBL" id="MDR6434622.1"/>
    </source>
</evidence>
<keyword evidence="10" id="KW-1185">Reference proteome</keyword>
<dbReference type="InterPro" id="IPR003688">
    <property type="entry name" value="TraG/VirD4"/>
</dbReference>
<dbReference type="EMBL" id="JAVDQT010000013">
    <property type="protein sequence ID" value="MDR6434622.1"/>
    <property type="molecule type" value="Genomic_DNA"/>
</dbReference>
<dbReference type="PANTHER" id="PTHR37937">
    <property type="entry name" value="CONJUGATIVE TRANSFER: DNA TRANSPORT"/>
    <property type="match status" value="1"/>
</dbReference>
<evidence type="ECO:0000256" key="7">
    <source>
        <dbReference type="SAM" id="MobiDB-lite"/>
    </source>
</evidence>
<evidence type="ECO:0000256" key="3">
    <source>
        <dbReference type="ARBA" id="ARBA00022475"/>
    </source>
</evidence>
<evidence type="ECO:0000256" key="8">
    <source>
        <dbReference type="SAM" id="Phobius"/>
    </source>
</evidence>
<feature type="transmembrane region" description="Helical" evidence="8">
    <location>
        <begin position="45"/>
        <end position="67"/>
    </location>
</feature>
<name>A0ABU1MFI3_9HYPH</name>
<reference evidence="9 10" key="1">
    <citation type="submission" date="2023-07" db="EMBL/GenBank/DDBJ databases">
        <title>Sorghum-associated microbial communities from plants grown in Nebraska, USA.</title>
        <authorList>
            <person name="Schachtman D."/>
        </authorList>
    </citation>
    <scope>NUCLEOTIDE SEQUENCE [LARGE SCALE GENOMIC DNA]</scope>
    <source>
        <strain evidence="9 10">DS1730</strain>
    </source>
</reference>
<comment type="similarity">
    <text evidence="2">Belongs to the VirD4/TraG family.</text>
</comment>
<comment type="subcellular location">
    <subcellularLocation>
        <location evidence="1">Cell membrane</location>
        <topology evidence="1">Multi-pass membrane protein</topology>
    </subcellularLocation>
</comment>
<dbReference type="CDD" id="cd01127">
    <property type="entry name" value="TrwB_TraG_TraD_VirD4"/>
    <property type="match status" value="1"/>
</dbReference>
<evidence type="ECO:0000313" key="10">
    <source>
        <dbReference type="Proteomes" id="UP001184614"/>
    </source>
</evidence>
<feature type="compositionally biased region" description="Low complexity" evidence="7">
    <location>
        <begin position="559"/>
        <end position="569"/>
    </location>
</feature>
<evidence type="ECO:0000256" key="6">
    <source>
        <dbReference type="ARBA" id="ARBA00023136"/>
    </source>
</evidence>
<keyword evidence="5 8" id="KW-1133">Transmembrane helix</keyword>
<dbReference type="Proteomes" id="UP001184614">
    <property type="component" value="Unassembled WGS sequence"/>
</dbReference>
<dbReference type="InterPro" id="IPR027417">
    <property type="entry name" value="P-loop_NTPase"/>
</dbReference>
<keyword evidence="4 8" id="KW-0812">Transmembrane</keyword>
<evidence type="ECO:0000256" key="4">
    <source>
        <dbReference type="ARBA" id="ARBA00022692"/>
    </source>
</evidence>
<dbReference type="PANTHER" id="PTHR37937:SF1">
    <property type="entry name" value="CONJUGATIVE TRANSFER: DNA TRANSPORT"/>
    <property type="match status" value="1"/>
</dbReference>
<evidence type="ECO:0000256" key="1">
    <source>
        <dbReference type="ARBA" id="ARBA00004651"/>
    </source>
</evidence>
<feature type="region of interest" description="Disordered" evidence="7">
    <location>
        <begin position="555"/>
        <end position="574"/>
    </location>
</feature>
<evidence type="ECO:0000256" key="2">
    <source>
        <dbReference type="ARBA" id="ARBA00008806"/>
    </source>
</evidence>